<dbReference type="OrthoDB" id="622163at2"/>
<dbReference type="Gene3D" id="1.25.40.390">
    <property type="match status" value="1"/>
</dbReference>
<dbReference type="Pfam" id="PF12771">
    <property type="entry name" value="SusD-like_2"/>
    <property type="match status" value="1"/>
</dbReference>
<feature type="signal peptide" evidence="1">
    <location>
        <begin position="1"/>
        <end position="23"/>
    </location>
</feature>
<evidence type="ECO:0000313" key="2">
    <source>
        <dbReference type="EMBL" id="SNS40741.1"/>
    </source>
</evidence>
<dbReference type="AlphaFoldDB" id="A0A239E8F3"/>
<name>A0A239E8F3_9BACT</name>
<organism evidence="2 3">
    <name type="scientific">Pontibacter ummariensis</name>
    <dbReference type="NCBI Taxonomy" id="1610492"/>
    <lineage>
        <taxon>Bacteria</taxon>
        <taxon>Pseudomonadati</taxon>
        <taxon>Bacteroidota</taxon>
        <taxon>Cytophagia</taxon>
        <taxon>Cytophagales</taxon>
        <taxon>Hymenobacteraceae</taxon>
        <taxon>Pontibacter</taxon>
    </lineage>
</organism>
<sequence length="496" mass="53803">MKLFRYSKYMLGLGLLLATTACEDNFLDVNTNPNNSTVSTAKLTLPSAMRATATEVGEDLNILGNLWVGNWAQASDYLWYVSEEQYNLTANSYNDTWTNLYAGSLRDLQYVEKQAKESGNKNYVAIAKILQAYNYQLLADLWGDVPVKSALQGTDEISPAYDSAEEVYKTVITLLDEGIASLDVAAAKPGAEDIIFKGNMAQWKKFANTLKLRVYMRQSIAKPSVAEAGIKAMAGAEFLAAGEEVAVNPGFNNSSGKTNPLVANIGYNTTGSVTSGNRATRANEFAIEFLKTTSDPRVERLYTRVSATAAHNAGQLKGIRNGVSPGDDNKSSVVSGVGKAIIKPFAEAGYAQPIYLMTSSESLFLQAEAVQRGYLIGDAKALYEAGVKASFTLLGATGADAYLEQDMNLVGWEASANKVEAIITQKWIALNGINGIEAWNEFRRTGYPAGNPLSLTAVTPKFPVRIPYVQTELASNATNVPKLANIFDQRIFWDVD</sequence>
<dbReference type="Proteomes" id="UP000198432">
    <property type="component" value="Unassembled WGS sequence"/>
</dbReference>
<dbReference type="InterPro" id="IPR011990">
    <property type="entry name" value="TPR-like_helical_dom_sf"/>
</dbReference>
<feature type="chain" id="PRO_5012353636" evidence="1">
    <location>
        <begin position="24"/>
        <end position="496"/>
    </location>
</feature>
<dbReference type="EMBL" id="FZOQ01000006">
    <property type="protein sequence ID" value="SNS40741.1"/>
    <property type="molecule type" value="Genomic_DNA"/>
</dbReference>
<proteinExistence type="predicted"/>
<reference evidence="3" key="1">
    <citation type="submission" date="2017-06" db="EMBL/GenBank/DDBJ databases">
        <authorList>
            <person name="Varghese N."/>
            <person name="Submissions S."/>
        </authorList>
    </citation>
    <scope>NUCLEOTIDE SEQUENCE [LARGE SCALE GENOMIC DNA]</scope>
    <source>
        <strain evidence="3">NKM1</strain>
    </source>
</reference>
<keyword evidence="1" id="KW-0732">Signal</keyword>
<dbReference type="PROSITE" id="PS51257">
    <property type="entry name" value="PROKAR_LIPOPROTEIN"/>
    <property type="match status" value="1"/>
</dbReference>
<evidence type="ECO:0000256" key="1">
    <source>
        <dbReference type="SAM" id="SignalP"/>
    </source>
</evidence>
<dbReference type="SUPFAM" id="SSF48452">
    <property type="entry name" value="TPR-like"/>
    <property type="match status" value="1"/>
</dbReference>
<dbReference type="InterPro" id="IPR041662">
    <property type="entry name" value="SusD-like_2"/>
</dbReference>
<protein>
    <submittedName>
        <fullName evidence="2">Starch-binding associating with outer membrane</fullName>
    </submittedName>
</protein>
<gene>
    <name evidence="2" type="ORF">SAMN06296052_10643</name>
</gene>
<dbReference type="RefSeq" id="WP_089318706.1">
    <property type="nucleotide sequence ID" value="NZ_FZOQ01000006.1"/>
</dbReference>
<evidence type="ECO:0000313" key="3">
    <source>
        <dbReference type="Proteomes" id="UP000198432"/>
    </source>
</evidence>
<accession>A0A239E8F3</accession>
<keyword evidence="3" id="KW-1185">Reference proteome</keyword>